<feature type="compositionally biased region" description="Basic and acidic residues" evidence="1">
    <location>
        <begin position="168"/>
        <end position="188"/>
    </location>
</feature>
<accession>A0A7E4ZRF6</accession>
<feature type="region of interest" description="Disordered" evidence="1">
    <location>
        <begin position="57"/>
        <end position="207"/>
    </location>
</feature>
<feature type="compositionally biased region" description="Low complexity" evidence="1">
    <location>
        <begin position="57"/>
        <end position="89"/>
    </location>
</feature>
<organism evidence="3 4">
    <name type="scientific">Panagrellus redivivus</name>
    <name type="common">Microworm</name>
    <dbReference type="NCBI Taxonomy" id="6233"/>
    <lineage>
        <taxon>Eukaryota</taxon>
        <taxon>Metazoa</taxon>
        <taxon>Ecdysozoa</taxon>
        <taxon>Nematoda</taxon>
        <taxon>Chromadorea</taxon>
        <taxon>Rhabditida</taxon>
        <taxon>Tylenchina</taxon>
        <taxon>Panagrolaimomorpha</taxon>
        <taxon>Panagrolaimoidea</taxon>
        <taxon>Panagrolaimidae</taxon>
        <taxon>Panagrellus</taxon>
    </lineage>
</organism>
<feature type="compositionally biased region" description="Basic and acidic residues" evidence="1">
    <location>
        <begin position="197"/>
        <end position="207"/>
    </location>
</feature>
<feature type="compositionally biased region" description="Basic and acidic residues" evidence="1">
    <location>
        <begin position="104"/>
        <end position="116"/>
    </location>
</feature>
<reference evidence="3" key="1">
    <citation type="journal article" date="2013" name="Genetics">
        <title>The draft genome and transcriptome of Panagrellus redivivus are shaped by the harsh demands of a free-living lifestyle.</title>
        <authorList>
            <person name="Srinivasan J."/>
            <person name="Dillman A.R."/>
            <person name="Macchietto M.G."/>
            <person name="Heikkinen L."/>
            <person name="Lakso M."/>
            <person name="Fracchia K.M."/>
            <person name="Antoshechkin I."/>
            <person name="Mortazavi A."/>
            <person name="Wong G."/>
            <person name="Sternberg P.W."/>
        </authorList>
    </citation>
    <scope>NUCLEOTIDE SEQUENCE [LARGE SCALE GENOMIC DNA]</scope>
    <source>
        <strain evidence="3">MT8872</strain>
    </source>
</reference>
<evidence type="ECO:0000256" key="1">
    <source>
        <dbReference type="SAM" id="MobiDB-lite"/>
    </source>
</evidence>
<sequence>MGDFGEGVDYGSSVSAGGIVMIIIAAVGVLTAFTTVICLFVTSKKRTQINGRLGSLTTRTFRGGRSSSNSNNANRRTSDSRTSNNVTDSPHVHTVLPMFPELADLSKRPPTYEEALRMTPASSPMTPEADNNIRENPATEPRGTPPPAFDEIDNGPTDSQSDTTSTSTDDHRRRKPEDTESHSTEHSTDSSTMSVEIVHEEPAPPRN</sequence>
<dbReference type="AlphaFoldDB" id="A0A7E4ZRF6"/>
<feature type="transmembrane region" description="Helical" evidence="2">
    <location>
        <begin position="20"/>
        <end position="42"/>
    </location>
</feature>
<feature type="compositionally biased region" description="Low complexity" evidence="1">
    <location>
        <begin position="157"/>
        <end position="167"/>
    </location>
</feature>
<proteinExistence type="predicted"/>
<protein>
    <submittedName>
        <fullName evidence="4">Glycoprotein</fullName>
    </submittedName>
</protein>
<keyword evidence="2" id="KW-0812">Transmembrane</keyword>
<evidence type="ECO:0000313" key="4">
    <source>
        <dbReference type="WBParaSite" id="Pan_g12651.t1"/>
    </source>
</evidence>
<dbReference type="Proteomes" id="UP000492821">
    <property type="component" value="Unassembled WGS sequence"/>
</dbReference>
<keyword evidence="2" id="KW-0472">Membrane</keyword>
<name>A0A7E4ZRF6_PANRE</name>
<evidence type="ECO:0000313" key="3">
    <source>
        <dbReference type="Proteomes" id="UP000492821"/>
    </source>
</evidence>
<reference evidence="4" key="2">
    <citation type="submission" date="2020-10" db="UniProtKB">
        <authorList>
            <consortium name="WormBaseParasite"/>
        </authorList>
    </citation>
    <scope>IDENTIFICATION</scope>
</reference>
<keyword evidence="3" id="KW-1185">Reference proteome</keyword>
<dbReference type="WBParaSite" id="Pan_g12651.t1">
    <property type="protein sequence ID" value="Pan_g12651.t1"/>
    <property type="gene ID" value="Pan_g12651"/>
</dbReference>
<keyword evidence="2" id="KW-1133">Transmembrane helix</keyword>
<evidence type="ECO:0000256" key="2">
    <source>
        <dbReference type="SAM" id="Phobius"/>
    </source>
</evidence>